<dbReference type="RefSeq" id="XP_052949204.1">
    <property type="nucleotide sequence ID" value="XM_053090744.1"/>
</dbReference>
<evidence type="ECO:0000313" key="5">
    <source>
        <dbReference type="Proteomes" id="UP001164286"/>
    </source>
</evidence>
<dbReference type="GeneID" id="77729949"/>
<keyword evidence="5" id="KW-1185">Reference proteome</keyword>
<feature type="compositionally biased region" description="Basic and acidic residues" evidence="3">
    <location>
        <begin position="97"/>
        <end position="109"/>
    </location>
</feature>
<feature type="compositionally biased region" description="Basic and acidic residues" evidence="3">
    <location>
        <begin position="170"/>
        <end position="180"/>
    </location>
</feature>
<evidence type="ECO:0000256" key="3">
    <source>
        <dbReference type="SAM" id="MobiDB-lite"/>
    </source>
</evidence>
<accession>A0AA38HFT4</accession>
<dbReference type="GO" id="GO:0008157">
    <property type="term" value="F:protein phosphatase 1 binding"/>
    <property type="evidence" value="ECO:0007669"/>
    <property type="project" value="TreeGrafter"/>
</dbReference>
<dbReference type="Proteomes" id="UP001164286">
    <property type="component" value="Unassembled WGS sequence"/>
</dbReference>
<comment type="similarity">
    <text evidence="1 2">Belongs to the YPI1 family.</text>
</comment>
<comment type="subcellular location">
    <subcellularLocation>
        <location evidence="2">Nucleus</location>
    </subcellularLocation>
</comment>
<keyword evidence="2" id="KW-0539">Nucleus</keyword>
<protein>
    <recommendedName>
        <fullName evidence="2">Type 1 phosphatases regulator</fullName>
    </recommendedName>
</protein>
<feature type="compositionally biased region" description="Basic residues" evidence="3">
    <location>
        <begin position="154"/>
        <end position="169"/>
    </location>
</feature>
<organism evidence="4 5">
    <name type="scientific">Dioszegia hungarica</name>
    <dbReference type="NCBI Taxonomy" id="4972"/>
    <lineage>
        <taxon>Eukaryota</taxon>
        <taxon>Fungi</taxon>
        <taxon>Dikarya</taxon>
        <taxon>Basidiomycota</taxon>
        <taxon>Agaricomycotina</taxon>
        <taxon>Tremellomycetes</taxon>
        <taxon>Tremellales</taxon>
        <taxon>Bulleribasidiaceae</taxon>
        <taxon>Dioszegia</taxon>
    </lineage>
</organism>
<comment type="caution">
    <text evidence="4">The sequence shown here is derived from an EMBL/GenBank/DDBJ whole genome shotgun (WGS) entry which is preliminary data.</text>
</comment>
<dbReference type="InterPro" id="IPR011107">
    <property type="entry name" value="PPI_Ypi1"/>
</dbReference>
<dbReference type="GO" id="GO:0004865">
    <property type="term" value="F:protein serine/threonine phosphatase inhibitor activity"/>
    <property type="evidence" value="ECO:0007669"/>
    <property type="project" value="UniProtKB-UniRule"/>
</dbReference>
<evidence type="ECO:0000256" key="1">
    <source>
        <dbReference type="ARBA" id="ARBA00005605"/>
    </source>
</evidence>
<comment type="function">
    <text evidence="2">Regulator of type 1 phosphatases which maintains protein phosphatase activity under strict control.</text>
</comment>
<name>A0AA38HFT4_9TREE</name>
<feature type="region of interest" description="Disordered" evidence="3">
    <location>
        <begin position="87"/>
        <end position="205"/>
    </location>
</feature>
<evidence type="ECO:0000256" key="2">
    <source>
        <dbReference type="RuleBase" id="RU367162"/>
    </source>
</evidence>
<dbReference type="Pfam" id="PF07491">
    <property type="entry name" value="PPI_Ypi1"/>
    <property type="match status" value="1"/>
</dbReference>
<gene>
    <name evidence="4" type="ORF">MKK02DRAFT_39724</name>
</gene>
<reference evidence="4" key="1">
    <citation type="journal article" date="2022" name="G3 (Bethesda)">
        <title>High quality genome of the basidiomycete yeast Dioszegia hungarica PDD-24b-2 isolated from cloud water.</title>
        <authorList>
            <person name="Jarrige D."/>
            <person name="Haridas S."/>
            <person name="Bleykasten-Grosshans C."/>
            <person name="Joly M."/>
            <person name="Nadalig T."/>
            <person name="Sancelme M."/>
            <person name="Vuilleumier S."/>
            <person name="Grigoriev I.V."/>
            <person name="Amato P."/>
            <person name="Bringel F."/>
        </authorList>
    </citation>
    <scope>NUCLEOTIDE SEQUENCE</scope>
    <source>
        <strain evidence="4">PDD-24b-2</strain>
    </source>
</reference>
<dbReference type="EMBL" id="JAKWFO010000001">
    <property type="protein sequence ID" value="KAI9639427.1"/>
    <property type="molecule type" value="Genomic_DNA"/>
</dbReference>
<dbReference type="PANTHER" id="PTHR20835:SF0">
    <property type="entry name" value="E3 UBIQUITIN-PROTEIN LIGASE PPP1R11"/>
    <property type="match status" value="1"/>
</dbReference>
<dbReference type="PANTHER" id="PTHR20835">
    <property type="entry name" value="E3 UBIQUITIN-PROTEIN LIGASE PPP1R11-RELATED"/>
    <property type="match status" value="1"/>
</dbReference>
<proteinExistence type="inferred from homology"/>
<feature type="region of interest" description="Disordered" evidence="3">
    <location>
        <begin position="1"/>
        <end position="46"/>
    </location>
</feature>
<dbReference type="GO" id="GO:0005634">
    <property type="term" value="C:nucleus"/>
    <property type="evidence" value="ECO:0007669"/>
    <property type="project" value="UniProtKB-SubCell"/>
</dbReference>
<dbReference type="AlphaFoldDB" id="A0AA38HFT4"/>
<sequence length="205" mass="21460">MSTAQRALPATHGSRTQTITPTPALEAGTEAGPSRPSAVVPPTGVLKLRGGTGRKAKVVWSEEVVDNEGMGRKKSKICCIYNKPRAFDESSSESGSDSEHDHDHGHDHAGPASGKAKGKGRAVMRRPDATGAGEEEMSEPSSESDGGGGDGRARPARKAPRRKHRHHHGHDHDHGADGHECAGLAAKANKYDVQPRASGKAPPAT</sequence>
<evidence type="ECO:0000313" key="4">
    <source>
        <dbReference type="EMBL" id="KAI9639427.1"/>
    </source>
</evidence>